<proteinExistence type="predicted"/>
<protein>
    <submittedName>
        <fullName evidence="2">Uncharacterized protein</fullName>
    </submittedName>
</protein>
<evidence type="ECO:0000256" key="1">
    <source>
        <dbReference type="SAM" id="MobiDB-lite"/>
    </source>
</evidence>
<feature type="region of interest" description="Disordered" evidence="1">
    <location>
        <begin position="1"/>
        <end position="113"/>
    </location>
</feature>
<feature type="region of interest" description="Disordered" evidence="1">
    <location>
        <begin position="246"/>
        <end position="268"/>
    </location>
</feature>
<gene>
    <name evidence="2" type="ORF">AAF712_003608</name>
</gene>
<reference evidence="2 3" key="1">
    <citation type="submission" date="2024-05" db="EMBL/GenBank/DDBJ databases">
        <title>A draft genome resource for the thread blight pathogen Marasmius tenuissimus strain MS-2.</title>
        <authorList>
            <person name="Yulfo-Soto G.E."/>
            <person name="Baruah I.K."/>
            <person name="Amoako-Attah I."/>
            <person name="Bukari Y."/>
            <person name="Meinhardt L.W."/>
            <person name="Bailey B.A."/>
            <person name="Cohen S.P."/>
        </authorList>
    </citation>
    <scope>NUCLEOTIDE SEQUENCE [LARGE SCALE GENOMIC DNA]</scope>
    <source>
        <strain evidence="2 3">MS-2</strain>
    </source>
</reference>
<accession>A0ABR3A6X1</accession>
<evidence type="ECO:0000313" key="3">
    <source>
        <dbReference type="Proteomes" id="UP001437256"/>
    </source>
</evidence>
<organism evidence="2 3">
    <name type="scientific">Marasmius tenuissimus</name>
    <dbReference type="NCBI Taxonomy" id="585030"/>
    <lineage>
        <taxon>Eukaryota</taxon>
        <taxon>Fungi</taxon>
        <taxon>Dikarya</taxon>
        <taxon>Basidiomycota</taxon>
        <taxon>Agaricomycotina</taxon>
        <taxon>Agaricomycetes</taxon>
        <taxon>Agaricomycetidae</taxon>
        <taxon>Agaricales</taxon>
        <taxon>Marasmiineae</taxon>
        <taxon>Marasmiaceae</taxon>
        <taxon>Marasmius</taxon>
    </lineage>
</organism>
<dbReference type="Proteomes" id="UP001437256">
    <property type="component" value="Unassembled WGS sequence"/>
</dbReference>
<evidence type="ECO:0000313" key="2">
    <source>
        <dbReference type="EMBL" id="KAL0069245.1"/>
    </source>
</evidence>
<name>A0ABR3A6X1_9AGAR</name>
<feature type="compositionally biased region" description="Basic and acidic residues" evidence="1">
    <location>
        <begin position="246"/>
        <end position="262"/>
    </location>
</feature>
<keyword evidence="3" id="KW-1185">Reference proteome</keyword>
<sequence>MPHPQDPPLKRRRVDSGGMAEPDGFTKAKPTTKPRSRVSVPVFQSAFGEGSSRKAENGGAQRGAAVKPVSRTSARPVQLSKAKVEERDTPMKTIMVPKPTITPKLPSSDNKASDVLKPVGLLSSKNFQHVKPSQLQVPPSHSQKPVSKTKVLAPPVMLNHSASSSIVTPNNPAKPLKALAPPSFPISDPPPLAEHKPIPQLLPLHQATAPAKPLKTIGSTRVARATDISSDGAAELASILLQQHHVEEESDGHQEPESRRGLEVSPQKGRSYGATKFIRGGLAAQASSILSHLNTSLALWTKEISLHSASLGSTSASGSNPASSRLPKPDMRLHIVKVLHVPPPANSFSIASIPGIALCRTEIASKITPFPLETPSQHADHVEFRYILTLLSFAARPSPGTAIRNPAHFHENREIWVWKPWRNVSMNGWAGHVRNSSVTEVQDTTDHQLFFELPEQTGGGTTTEKVPLENEAYLCDRFMIIRR</sequence>
<dbReference type="EMBL" id="JBBXMP010000013">
    <property type="protein sequence ID" value="KAL0069245.1"/>
    <property type="molecule type" value="Genomic_DNA"/>
</dbReference>
<comment type="caution">
    <text evidence="2">The sequence shown here is derived from an EMBL/GenBank/DDBJ whole genome shotgun (WGS) entry which is preliminary data.</text>
</comment>